<dbReference type="Gene3D" id="3.40.50.150">
    <property type="entry name" value="Vaccinia Virus protein VP39"/>
    <property type="match status" value="1"/>
</dbReference>
<dbReference type="PANTHER" id="PTHR43167:SF1">
    <property type="entry name" value="PUTATIVE (AFU_ORTHOLOGUE AFUA_6G01830)-RELATED"/>
    <property type="match status" value="1"/>
</dbReference>
<reference evidence="1" key="1">
    <citation type="submission" date="2021-03" db="EMBL/GenBank/DDBJ databases">
        <authorList>
            <person name="Kim M.K."/>
        </authorList>
    </citation>
    <scope>NUCLEOTIDE SEQUENCE</scope>
    <source>
        <strain evidence="1">BT186</strain>
    </source>
</reference>
<evidence type="ECO:0000313" key="2">
    <source>
        <dbReference type="Proteomes" id="UP000664144"/>
    </source>
</evidence>
<accession>A0A939J9H3</accession>
<gene>
    <name evidence="1" type="ORF">J0X19_12705</name>
</gene>
<dbReference type="SUPFAM" id="SSF53335">
    <property type="entry name" value="S-adenosyl-L-methionine-dependent methyltransferases"/>
    <property type="match status" value="1"/>
</dbReference>
<dbReference type="Proteomes" id="UP000664144">
    <property type="component" value="Unassembled WGS sequence"/>
</dbReference>
<evidence type="ECO:0000313" key="1">
    <source>
        <dbReference type="EMBL" id="MBO0358809.1"/>
    </source>
</evidence>
<proteinExistence type="predicted"/>
<dbReference type="PANTHER" id="PTHR43167">
    <property type="entry name" value="PUTATIVE (AFU_ORTHOLOGUE AFUA_6G01830)-RELATED"/>
    <property type="match status" value="1"/>
</dbReference>
<dbReference type="GO" id="GO:0008168">
    <property type="term" value="F:methyltransferase activity"/>
    <property type="evidence" value="ECO:0007669"/>
    <property type="project" value="UniProtKB-KW"/>
</dbReference>
<dbReference type="InterPro" id="IPR029063">
    <property type="entry name" value="SAM-dependent_MTases_sf"/>
</dbReference>
<keyword evidence="1" id="KW-0808">Transferase</keyword>
<organism evidence="1 2">
    <name type="scientific">Hymenobacter telluris</name>
    <dbReference type="NCBI Taxonomy" id="2816474"/>
    <lineage>
        <taxon>Bacteria</taxon>
        <taxon>Pseudomonadati</taxon>
        <taxon>Bacteroidota</taxon>
        <taxon>Cytophagia</taxon>
        <taxon>Cytophagales</taxon>
        <taxon>Hymenobacteraceae</taxon>
        <taxon>Hymenobacter</taxon>
    </lineage>
</organism>
<dbReference type="Pfam" id="PF13578">
    <property type="entry name" value="Methyltransf_24"/>
    <property type="match status" value="1"/>
</dbReference>
<keyword evidence="2" id="KW-1185">Reference proteome</keyword>
<dbReference type="GO" id="GO:0032259">
    <property type="term" value="P:methylation"/>
    <property type="evidence" value="ECO:0007669"/>
    <property type="project" value="UniProtKB-KW"/>
</dbReference>
<comment type="caution">
    <text evidence="1">The sequence shown here is derived from an EMBL/GenBank/DDBJ whole genome shotgun (WGS) entry which is preliminary data.</text>
</comment>
<protein>
    <submittedName>
        <fullName evidence="1">Class I SAM-dependent methyltransferase</fullName>
    </submittedName>
</protein>
<sequence length="305" mass="34958">MAESVNGWSFNNRGRTLAIYRFSHSTSHHLLFQALSYVRFFFRSGNAHGLHSPFVFGLYNYVIHHSGQFTAFEPIEKRRQELLRNRHLLQVRDFGAGSHTGAGRQRRIGDIARTAAKPAALAQLLFRLVNHFQPRTILELGTSLGLTTAYLAAANSRSRVLTFEGCPNTATVARQTFEQLHLSNVELVEGNLDETLAPTLATLTEPLDFAFFDGNHRYEPTLRYFNLCAAHRTERSVFVLDDIHWSSEMERAWNAIKEHPEVRLTIDLFFVGLVFFRRNQPRQHFQLRFNHVVDKVLNGVKQLAP</sequence>
<dbReference type="AlphaFoldDB" id="A0A939J9H3"/>
<dbReference type="EMBL" id="JAFLQZ010000007">
    <property type="protein sequence ID" value="MBO0358809.1"/>
    <property type="molecule type" value="Genomic_DNA"/>
</dbReference>
<keyword evidence="1" id="KW-0489">Methyltransferase</keyword>
<name>A0A939J9H3_9BACT</name>